<keyword evidence="4" id="KW-0378">Hydrolase</keyword>
<dbReference type="PROSITE" id="PS51318">
    <property type="entry name" value="TAT"/>
    <property type="match status" value="1"/>
</dbReference>
<evidence type="ECO:0000259" key="12">
    <source>
        <dbReference type="Pfam" id="PF16353"/>
    </source>
</evidence>
<dbReference type="EC" id="3.2.1.23" evidence="3"/>
<feature type="domain" description="Beta-galactosidase" evidence="12">
    <location>
        <begin position="576"/>
        <end position="636"/>
    </location>
</feature>
<evidence type="ECO:0000256" key="7">
    <source>
        <dbReference type="SAM" id="SignalP"/>
    </source>
</evidence>
<proteinExistence type="inferred from homology"/>
<comment type="caution">
    <text evidence="13">The sequence shown here is derived from an EMBL/GenBank/DDBJ whole genome shotgun (WGS) entry which is preliminary data.</text>
</comment>
<dbReference type="Pfam" id="PF16353">
    <property type="entry name" value="LacZ_4"/>
    <property type="match status" value="1"/>
</dbReference>
<dbReference type="Pfam" id="PF02836">
    <property type="entry name" value="Glyco_hydro_2_C"/>
    <property type="match status" value="1"/>
</dbReference>
<feature type="domain" description="Glycoside hydrolase family 2 immunoglobulin-like beta-sandwich" evidence="8">
    <location>
        <begin position="207"/>
        <end position="301"/>
    </location>
</feature>
<dbReference type="Proteomes" id="UP000239494">
    <property type="component" value="Unassembled WGS sequence"/>
</dbReference>
<evidence type="ECO:0000313" key="13">
    <source>
        <dbReference type="EMBL" id="PRY41270.1"/>
    </source>
</evidence>
<dbReference type="InterPro" id="IPR006311">
    <property type="entry name" value="TAT_signal"/>
</dbReference>
<protein>
    <recommendedName>
        <fullName evidence="3">beta-galactosidase</fullName>
        <ecNumber evidence="3">3.2.1.23</ecNumber>
    </recommendedName>
    <alternativeName>
        <fullName evidence="6">Lactase</fullName>
    </alternativeName>
</protein>
<evidence type="ECO:0000256" key="6">
    <source>
        <dbReference type="ARBA" id="ARBA00032230"/>
    </source>
</evidence>
<dbReference type="GO" id="GO:0030246">
    <property type="term" value="F:carbohydrate binding"/>
    <property type="evidence" value="ECO:0007669"/>
    <property type="project" value="InterPro"/>
</dbReference>
<dbReference type="InterPro" id="IPR014718">
    <property type="entry name" value="GH-type_carb-bd"/>
</dbReference>
<evidence type="ECO:0000256" key="4">
    <source>
        <dbReference type="ARBA" id="ARBA00022801"/>
    </source>
</evidence>
<dbReference type="Gene3D" id="2.70.98.10">
    <property type="match status" value="1"/>
</dbReference>
<name>A0A2T0T6J8_9PSEU</name>
<evidence type="ECO:0000256" key="2">
    <source>
        <dbReference type="ARBA" id="ARBA00007401"/>
    </source>
</evidence>
<dbReference type="InterPro" id="IPR050347">
    <property type="entry name" value="Bact_Beta-galactosidase"/>
</dbReference>
<dbReference type="Gene3D" id="3.20.20.80">
    <property type="entry name" value="Glycosidases"/>
    <property type="match status" value="1"/>
</dbReference>
<dbReference type="RefSeq" id="WP_245886615.1">
    <property type="nucleotide sequence ID" value="NZ_PVTF01000005.1"/>
</dbReference>
<dbReference type="InterPro" id="IPR036156">
    <property type="entry name" value="Beta-gal/glucu_dom_sf"/>
</dbReference>
<evidence type="ECO:0000313" key="14">
    <source>
        <dbReference type="Proteomes" id="UP000239494"/>
    </source>
</evidence>
<dbReference type="PANTHER" id="PTHR46323:SF2">
    <property type="entry name" value="BETA-GALACTOSIDASE"/>
    <property type="match status" value="1"/>
</dbReference>
<dbReference type="Pfam" id="PF02929">
    <property type="entry name" value="Bgal_small_N"/>
    <property type="match status" value="1"/>
</dbReference>
<sequence>MEIKRRSLLAAGVGAAGLSAIGVPLAGPAGAAPGTPVTEELLLTGTDADNTVDWDFRVTAGRRGGVWSTIPTPSNWEFHGFGSYNYGSALVPDEKGEYRRSFTPPASWADRRVFLVFEAAMTDTDVRVNGVSAGPTHQGGFYRFRYDVTSLLELGHTNLLEVTVSKESADNSVNNAERRGDYWNFGGIFRPVWLEARPAAHVDRVAVDARADGTFGADVVLAGVTAPGRVTGLIRRPDGSPVGEPFSVAVAAGATRATITTTAAQPLLWTAETPNLHQVEVTLTDGAGTALHTTGVRFGFRTVEVRAGDGLYVNGRRVVLKGANRHTFWPTLGRASSPRLARQDIGLMKDMNMNAVRMSHYPPDGFFLDLCDELGLYVLDELAGWQKRYDEGVGAPLVAATVTRDVNHPSILFWDNGNEGGWNTALDDDFALHDPQKRKVLHPWTTFSGVDTSHYQSYSSTVAKAAGSAVFMPTEFLHGLYDGGAGAGLNDYWKVMGGAQRSAGGFIWSFVDESVVRDDRGGALDTAGNLAPDGILGPFREKEASYHTVKDIWSPVQLASPDYYATTFPSAFDKTVKVVNRYDFTNLDRCSFTWRLLAFAAPGGGAGHAVVAEGTVAGPDVAPGAKGAVALGLPSTWTGADALSLTATDRTGRVVSAWTWRIRKAPEHAARLVVPVSGSVTATEDATTVTMTAGSTRITVGKSSGRLVGVTRDGVAVSLANGPALAVGTAELTGLQHFRDGTGWVVRADYSGDLTSVRWRLDSNGWLRLEYDYHRTGNHDFLGVSFDYPEAKVRGVTWLGDGPHNVYKNRRRGATPDVWAKAYNDTAVGASKWQYPQFKGYHANVCWAALATSEGTITVVSEQEGLFLRLFTPAVGPDPLHATAPYPAGGLSFLDGIPPIGNKFHDVGQLGPESAPNAAAGNYHRSLHFRFDA</sequence>
<dbReference type="AlphaFoldDB" id="A0A2T0T6J8"/>
<feature type="domain" description="Glycoside hydrolase family 2 catalytic" evidence="9">
    <location>
        <begin position="304"/>
        <end position="424"/>
    </location>
</feature>
<feature type="domain" description="Glycosyl hydrolases family 2 sugar binding" evidence="10">
    <location>
        <begin position="68"/>
        <end position="198"/>
    </location>
</feature>
<dbReference type="InterPro" id="IPR032312">
    <property type="entry name" value="LacZ_4"/>
</dbReference>
<dbReference type="GO" id="GO:0004565">
    <property type="term" value="F:beta-galactosidase activity"/>
    <property type="evidence" value="ECO:0007669"/>
    <property type="project" value="UniProtKB-EC"/>
</dbReference>
<dbReference type="InterPro" id="IPR013783">
    <property type="entry name" value="Ig-like_fold"/>
</dbReference>
<feature type="domain" description="Beta galactosidase small chain/" evidence="11">
    <location>
        <begin position="755"/>
        <end position="855"/>
    </location>
</feature>
<dbReference type="GO" id="GO:0005990">
    <property type="term" value="P:lactose catabolic process"/>
    <property type="evidence" value="ECO:0007669"/>
    <property type="project" value="TreeGrafter"/>
</dbReference>
<evidence type="ECO:0000259" key="11">
    <source>
        <dbReference type="Pfam" id="PF02929"/>
    </source>
</evidence>
<dbReference type="Pfam" id="PF00703">
    <property type="entry name" value="Glyco_hydro_2"/>
    <property type="match status" value="1"/>
</dbReference>
<dbReference type="InterPro" id="IPR006103">
    <property type="entry name" value="Glyco_hydro_2_cat"/>
</dbReference>
<dbReference type="PANTHER" id="PTHR46323">
    <property type="entry name" value="BETA-GALACTOSIDASE"/>
    <property type="match status" value="1"/>
</dbReference>
<evidence type="ECO:0000256" key="3">
    <source>
        <dbReference type="ARBA" id="ARBA00012756"/>
    </source>
</evidence>
<feature type="chain" id="PRO_5015600216" description="beta-galactosidase" evidence="7">
    <location>
        <begin position="32"/>
        <end position="933"/>
    </location>
</feature>
<feature type="signal peptide" evidence="7">
    <location>
        <begin position="1"/>
        <end position="31"/>
    </location>
</feature>
<dbReference type="Gene3D" id="2.60.40.10">
    <property type="entry name" value="Immunoglobulins"/>
    <property type="match status" value="2"/>
</dbReference>
<dbReference type="Gene3D" id="2.60.120.260">
    <property type="entry name" value="Galactose-binding domain-like"/>
    <property type="match status" value="1"/>
</dbReference>
<organism evidence="13 14">
    <name type="scientific">Umezawaea tangerina</name>
    <dbReference type="NCBI Taxonomy" id="84725"/>
    <lineage>
        <taxon>Bacteria</taxon>
        <taxon>Bacillati</taxon>
        <taxon>Actinomycetota</taxon>
        <taxon>Actinomycetes</taxon>
        <taxon>Pseudonocardiales</taxon>
        <taxon>Pseudonocardiaceae</taxon>
        <taxon>Umezawaea</taxon>
    </lineage>
</organism>
<dbReference type="SUPFAM" id="SSF51445">
    <property type="entry name" value="(Trans)glycosidases"/>
    <property type="match status" value="1"/>
</dbReference>
<reference evidence="13 14" key="1">
    <citation type="submission" date="2018-03" db="EMBL/GenBank/DDBJ databases">
        <title>Genomic Encyclopedia of Archaeal and Bacterial Type Strains, Phase II (KMG-II): from individual species to whole genera.</title>
        <authorList>
            <person name="Goeker M."/>
        </authorList>
    </citation>
    <scope>NUCLEOTIDE SEQUENCE [LARGE SCALE GENOMIC DNA]</scope>
    <source>
        <strain evidence="13 14">DSM 44720</strain>
    </source>
</reference>
<dbReference type="InterPro" id="IPR006104">
    <property type="entry name" value="Glyco_hydro_2_N"/>
</dbReference>
<keyword evidence="5" id="KW-0326">Glycosidase</keyword>
<dbReference type="InterPro" id="IPR008979">
    <property type="entry name" value="Galactose-bd-like_sf"/>
</dbReference>
<dbReference type="EMBL" id="PVTF01000005">
    <property type="protein sequence ID" value="PRY41270.1"/>
    <property type="molecule type" value="Genomic_DNA"/>
</dbReference>
<evidence type="ECO:0000259" key="10">
    <source>
        <dbReference type="Pfam" id="PF02837"/>
    </source>
</evidence>
<keyword evidence="14" id="KW-1185">Reference proteome</keyword>
<evidence type="ECO:0000259" key="8">
    <source>
        <dbReference type="Pfam" id="PF00703"/>
    </source>
</evidence>
<dbReference type="InterPro" id="IPR004199">
    <property type="entry name" value="B-gal_small/dom_5"/>
</dbReference>
<dbReference type="InterPro" id="IPR011013">
    <property type="entry name" value="Gal_mutarotase_sf_dom"/>
</dbReference>
<dbReference type="SUPFAM" id="SSF49303">
    <property type="entry name" value="beta-Galactosidase/glucuronidase domain"/>
    <property type="match status" value="2"/>
</dbReference>
<dbReference type="GO" id="GO:0009341">
    <property type="term" value="C:beta-galactosidase complex"/>
    <property type="evidence" value="ECO:0007669"/>
    <property type="project" value="InterPro"/>
</dbReference>
<dbReference type="PRINTS" id="PR00132">
    <property type="entry name" value="GLHYDRLASE2"/>
</dbReference>
<gene>
    <name evidence="13" type="ORF">CLV43_10528</name>
</gene>
<dbReference type="InterPro" id="IPR006102">
    <property type="entry name" value="Ig-like_GH2"/>
</dbReference>
<comment type="similarity">
    <text evidence="2">Belongs to the glycosyl hydrolase 2 family.</text>
</comment>
<dbReference type="InterPro" id="IPR017853">
    <property type="entry name" value="GH"/>
</dbReference>
<evidence type="ECO:0000256" key="5">
    <source>
        <dbReference type="ARBA" id="ARBA00023295"/>
    </source>
</evidence>
<accession>A0A2T0T6J8</accession>
<dbReference type="Pfam" id="PF02837">
    <property type="entry name" value="Glyco_hydro_2_N"/>
    <property type="match status" value="1"/>
</dbReference>
<evidence type="ECO:0000256" key="1">
    <source>
        <dbReference type="ARBA" id="ARBA00001412"/>
    </source>
</evidence>
<comment type="catalytic activity">
    <reaction evidence="1">
        <text>Hydrolysis of terminal non-reducing beta-D-galactose residues in beta-D-galactosides.</text>
        <dbReference type="EC" id="3.2.1.23"/>
    </reaction>
</comment>
<evidence type="ECO:0000259" key="9">
    <source>
        <dbReference type="Pfam" id="PF02836"/>
    </source>
</evidence>
<dbReference type="SUPFAM" id="SSF74650">
    <property type="entry name" value="Galactose mutarotase-like"/>
    <property type="match status" value="1"/>
</dbReference>
<keyword evidence="7" id="KW-0732">Signal</keyword>
<dbReference type="SUPFAM" id="SSF49785">
    <property type="entry name" value="Galactose-binding domain-like"/>
    <property type="match status" value="1"/>
</dbReference>
<dbReference type="InterPro" id="IPR006101">
    <property type="entry name" value="Glyco_hydro_2"/>
</dbReference>